<feature type="transmembrane region" description="Helical" evidence="5">
    <location>
        <begin position="285"/>
        <end position="305"/>
    </location>
</feature>
<evidence type="ECO:0000259" key="6">
    <source>
        <dbReference type="PROSITE" id="PS50262"/>
    </source>
</evidence>
<dbReference type="PRINTS" id="PR00237">
    <property type="entry name" value="GPCRRHODOPSN"/>
</dbReference>
<gene>
    <name evidence="7" type="ORF">DPMN_000047</name>
</gene>
<comment type="caution">
    <text evidence="7">The sequence shown here is derived from an EMBL/GenBank/DDBJ whole genome shotgun (WGS) entry which is preliminary data.</text>
</comment>
<keyword evidence="3 5" id="KW-1133">Transmembrane helix</keyword>
<reference evidence="7" key="1">
    <citation type="journal article" date="2019" name="bioRxiv">
        <title>The Genome of the Zebra Mussel, Dreissena polymorpha: A Resource for Invasive Species Research.</title>
        <authorList>
            <person name="McCartney M.A."/>
            <person name="Auch B."/>
            <person name="Kono T."/>
            <person name="Mallez S."/>
            <person name="Zhang Y."/>
            <person name="Obille A."/>
            <person name="Becker A."/>
            <person name="Abrahante J.E."/>
            <person name="Garbe J."/>
            <person name="Badalamenti J.P."/>
            <person name="Herman A."/>
            <person name="Mangelson H."/>
            <person name="Liachko I."/>
            <person name="Sullivan S."/>
            <person name="Sone E.D."/>
            <person name="Koren S."/>
            <person name="Silverstein K.A.T."/>
            <person name="Beckman K.B."/>
            <person name="Gohl D.M."/>
        </authorList>
    </citation>
    <scope>NUCLEOTIDE SEQUENCE</scope>
    <source>
        <strain evidence="7">Duluth1</strain>
        <tissue evidence="7">Whole animal</tissue>
    </source>
</reference>
<evidence type="ECO:0000313" key="7">
    <source>
        <dbReference type="EMBL" id="KAH3876210.1"/>
    </source>
</evidence>
<evidence type="ECO:0000256" key="3">
    <source>
        <dbReference type="ARBA" id="ARBA00022989"/>
    </source>
</evidence>
<reference evidence="7" key="2">
    <citation type="submission" date="2020-11" db="EMBL/GenBank/DDBJ databases">
        <authorList>
            <person name="McCartney M.A."/>
            <person name="Auch B."/>
            <person name="Kono T."/>
            <person name="Mallez S."/>
            <person name="Becker A."/>
            <person name="Gohl D.M."/>
            <person name="Silverstein K.A.T."/>
            <person name="Koren S."/>
            <person name="Bechman K.B."/>
            <person name="Herman A."/>
            <person name="Abrahante J.E."/>
            <person name="Garbe J."/>
        </authorList>
    </citation>
    <scope>NUCLEOTIDE SEQUENCE</scope>
    <source>
        <strain evidence="7">Duluth1</strain>
        <tissue evidence="7">Whole animal</tissue>
    </source>
</reference>
<dbReference type="SUPFAM" id="SSF81321">
    <property type="entry name" value="Family A G protein-coupled receptor-like"/>
    <property type="match status" value="1"/>
</dbReference>
<feature type="domain" description="G-protein coupled receptors family 1 profile" evidence="6">
    <location>
        <begin position="29"/>
        <end position="303"/>
    </location>
</feature>
<dbReference type="GO" id="GO:0004930">
    <property type="term" value="F:G protein-coupled receptor activity"/>
    <property type="evidence" value="ECO:0007669"/>
    <property type="project" value="InterPro"/>
</dbReference>
<dbReference type="PANTHER" id="PTHR46641">
    <property type="entry name" value="FMRFAMIDE RECEPTOR-RELATED"/>
    <property type="match status" value="1"/>
</dbReference>
<evidence type="ECO:0000256" key="1">
    <source>
        <dbReference type="ARBA" id="ARBA00004370"/>
    </source>
</evidence>
<sequence length="350" mass="39933">MNSSLVTSELDHYIEGVLGLFVIIFGIFMNSLVLLTMSKKKTNTSTSVFTTFLAAWDIGVLVTSLITIALPNLSQWYSAEAQPYAMKYVWPVLQTARTNAIWITVLFTVSRYIATCHQLRSRIACTVSKSRKSLAVLFVVAAVMNSLRFFEQEHSPRRDKANVNSTDEFAFNTFKYYYKGLYGVLFPTLMNFIPICVIIALNTRLMLSTKRSMSDLGKLQRPTKCDSRQRSLRTKKMKQCSRRMKQSVLMAILTTLLCQIPGLVYDVIFSFSLLSHNNTFTSVAFIIRNFAIPVNSVLNAYIYSWRSSKFQLILRHSMRGNTSELDDRNSKQSKPTRTKDLCINKLCTQV</sequence>
<name>A0A9D4RRN9_DREPO</name>
<feature type="transmembrane region" description="Helical" evidence="5">
    <location>
        <begin position="47"/>
        <end position="68"/>
    </location>
</feature>
<dbReference type="AlphaFoldDB" id="A0A9D4RRN9"/>
<dbReference type="PROSITE" id="PS50262">
    <property type="entry name" value="G_PROTEIN_RECEP_F1_2"/>
    <property type="match status" value="1"/>
</dbReference>
<dbReference type="GO" id="GO:0016020">
    <property type="term" value="C:membrane"/>
    <property type="evidence" value="ECO:0007669"/>
    <property type="project" value="UniProtKB-SubCell"/>
</dbReference>
<dbReference type="InterPro" id="IPR017452">
    <property type="entry name" value="GPCR_Rhodpsn_7TM"/>
</dbReference>
<feature type="transmembrane region" description="Helical" evidence="5">
    <location>
        <begin position="12"/>
        <end position="35"/>
    </location>
</feature>
<dbReference type="Pfam" id="PF00001">
    <property type="entry name" value="7tm_1"/>
    <property type="match status" value="1"/>
</dbReference>
<proteinExistence type="predicted"/>
<evidence type="ECO:0000313" key="8">
    <source>
        <dbReference type="Proteomes" id="UP000828390"/>
    </source>
</evidence>
<evidence type="ECO:0000256" key="5">
    <source>
        <dbReference type="SAM" id="Phobius"/>
    </source>
</evidence>
<dbReference type="Gene3D" id="1.20.1070.10">
    <property type="entry name" value="Rhodopsin 7-helix transmembrane proteins"/>
    <property type="match status" value="1"/>
</dbReference>
<feature type="transmembrane region" description="Helical" evidence="5">
    <location>
        <begin position="88"/>
        <end position="113"/>
    </location>
</feature>
<keyword evidence="8" id="KW-1185">Reference proteome</keyword>
<evidence type="ECO:0000256" key="4">
    <source>
        <dbReference type="ARBA" id="ARBA00023136"/>
    </source>
</evidence>
<organism evidence="7 8">
    <name type="scientific">Dreissena polymorpha</name>
    <name type="common">Zebra mussel</name>
    <name type="synonym">Mytilus polymorpha</name>
    <dbReference type="NCBI Taxonomy" id="45954"/>
    <lineage>
        <taxon>Eukaryota</taxon>
        <taxon>Metazoa</taxon>
        <taxon>Spiralia</taxon>
        <taxon>Lophotrochozoa</taxon>
        <taxon>Mollusca</taxon>
        <taxon>Bivalvia</taxon>
        <taxon>Autobranchia</taxon>
        <taxon>Heteroconchia</taxon>
        <taxon>Euheterodonta</taxon>
        <taxon>Imparidentia</taxon>
        <taxon>Neoheterodontei</taxon>
        <taxon>Myida</taxon>
        <taxon>Dreissenoidea</taxon>
        <taxon>Dreissenidae</taxon>
        <taxon>Dreissena</taxon>
    </lineage>
</organism>
<dbReference type="InterPro" id="IPR052954">
    <property type="entry name" value="GPCR-Ligand_Int"/>
</dbReference>
<feature type="transmembrane region" description="Helical" evidence="5">
    <location>
        <begin position="247"/>
        <end position="265"/>
    </location>
</feature>
<dbReference type="CDD" id="cd14978">
    <property type="entry name" value="7tmA_FMRFamide_R-like"/>
    <property type="match status" value="1"/>
</dbReference>
<dbReference type="PANTHER" id="PTHR46641:SF2">
    <property type="entry name" value="FMRFAMIDE RECEPTOR"/>
    <property type="match status" value="1"/>
</dbReference>
<dbReference type="InterPro" id="IPR000276">
    <property type="entry name" value="GPCR_Rhodpsn"/>
</dbReference>
<keyword evidence="4 5" id="KW-0472">Membrane</keyword>
<keyword evidence="2 5" id="KW-0812">Transmembrane</keyword>
<dbReference type="Proteomes" id="UP000828390">
    <property type="component" value="Unassembled WGS sequence"/>
</dbReference>
<accession>A0A9D4RRN9</accession>
<feature type="transmembrane region" description="Helical" evidence="5">
    <location>
        <begin position="181"/>
        <end position="201"/>
    </location>
</feature>
<comment type="subcellular location">
    <subcellularLocation>
        <location evidence="1">Membrane</location>
    </subcellularLocation>
</comment>
<protein>
    <recommendedName>
        <fullName evidence="6">G-protein coupled receptors family 1 profile domain-containing protein</fullName>
    </recommendedName>
</protein>
<feature type="transmembrane region" description="Helical" evidence="5">
    <location>
        <begin position="134"/>
        <end position="150"/>
    </location>
</feature>
<evidence type="ECO:0000256" key="2">
    <source>
        <dbReference type="ARBA" id="ARBA00022692"/>
    </source>
</evidence>
<dbReference type="EMBL" id="JAIWYP010000001">
    <property type="protein sequence ID" value="KAH3876210.1"/>
    <property type="molecule type" value="Genomic_DNA"/>
</dbReference>